<dbReference type="AlphaFoldDB" id="A0A4R3J7M1"/>
<dbReference type="CDD" id="cd00495">
    <property type="entry name" value="Ribosomal_L25_TL5_CTC"/>
    <property type="match status" value="1"/>
</dbReference>
<dbReference type="RefSeq" id="WP_132939730.1">
    <property type="nucleotide sequence ID" value="NZ_CP119676.1"/>
</dbReference>
<dbReference type="InterPro" id="IPR001021">
    <property type="entry name" value="Ribosomal_bL25_long"/>
</dbReference>
<feature type="compositionally biased region" description="Acidic residues" evidence="6">
    <location>
        <begin position="195"/>
        <end position="210"/>
    </location>
</feature>
<evidence type="ECO:0000256" key="2">
    <source>
        <dbReference type="ARBA" id="ARBA00022884"/>
    </source>
</evidence>
<dbReference type="InterPro" id="IPR029751">
    <property type="entry name" value="Ribosomal_L25_dom"/>
</dbReference>
<organism evidence="9 10">
    <name type="scientific">Varunaivibrio sulfuroxidans</name>
    <dbReference type="NCBI Taxonomy" id="1773489"/>
    <lineage>
        <taxon>Bacteria</taxon>
        <taxon>Pseudomonadati</taxon>
        <taxon>Pseudomonadota</taxon>
        <taxon>Alphaproteobacteria</taxon>
        <taxon>Rhodospirillales</taxon>
        <taxon>Magnetovibrionaceae</taxon>
        <taxon>Varunaivibrio</taxon>
    </lineage>
</organism>
<evidence type="ECO:0000256" key="3">
    <source>
        <dbReference type="ARBA" id="ARBA00022980"/>
    </source>
</evidence>
<keyword evidence="1 5" id="KW-0699">rRNA-binding</keyword>
<feature type="domain" description="Large ribosomal subunit protein bL25 L25" evidence="7">
    <location>
        <begin position="8"/>
        <end position="94"/>
    </location>
</feature>
<dbReference type="OrthoDB" id="9806411at2"/>
<dbReference type="SUPFAM" id="SSF50715">
    <property type="entry name" value="Ribosomal protein L25-like"/>
    <property type="match status" value="1"/>
</dbReference>
<protein>
    <recommendedName>
        <fullName evidence="5">Large ribosomal subunit protein bL25</fullName>
    </recommendedName>
    <alternativeName>
        <fullName evidence="5">General stress protein CTC</fullName>
    </alternativeName>
</protein>
<evidence type="ECO:0000313" key="10">
    <source>
        <dbReference type="Proteomes" id="UP000295304"/>
    </source>
</evidence>
<dbReference type="Gene3D" id="2.40.240.10">
    <property type="entry name" value="Ribosomal Protein L25, Chain P"/>
    <property type="match status" value="1"/>
</dbReference>
<evidence type="ECO:0000256" key="6">
    <source>
        <dbReference type="SAM" id="MobiDB-lite"/>
    </source>
</evidence>
<dbReference type="Pfam" id="PF01386">
    <property type="entry name" value="Ribosomal_L25p"/>
    <property type="match status" value="1"/>
</dbReference>
<dbReference type="PANTHER" id="PTHR33284:SF1">
    <property type="entry name" value="RIBOSOMAL PROTEIN L25_GLN-TRNA SYNTHETASE, ANTI-CODON-BINDING DOMAIN-CONTAINING PROTEIN"/>
    <property type="match status" value="1"/>
</dbReference>
<sequence length="210" mass="22904">MSDAIVFNAETRERAGKGAARATRRSGRVPAVIYGDKKEPVLISLEPVQLNKEMNRRGFFSHLYDVKVGKDTHKVLVRDLQLDPVTDIPLHVDFMRPSKGEKITVEVTINFINEEDSPGLKYGGVLNVVRHAVELSCVPTAIPESIEIDLAGLEVGDSIHISSVKLPEGAEPTITDRDFTIATIAAPTVSKAADTEEEVTEGEEGEEEAD</sequence>
<keyword evidence="2 5" id="KW-0694">RNA-binding</keyword>
<dbReference type="PANTHER" id="PTHR33284">
    <property type="entry name" value="RIBOSOMAL PROTEIN L25/GLN-TRNA SYNTHETASE, ANTI-CODON-BINDING DOMAIN-CONTAINING PROTEIN"/>
    <property type="match status" value="1"/>
</dbReference>
<proteinExistence type="inferred from homology"/>
<evidence type="ECO:0000256" key="1">
    <source>
        <dbReference type="ARBA" id="ARBA00022730"/>
    </source>
</evidence>
<dbReference type="GO" id="GO:0003735">
    <property type="term" value="F:structural constituent of ribosome"/>
    <property type="evidence" value="ECO:0007669"/>
    <property type="project" value="InterPro"/>
</dbReference>
<comment type="similarity">
    <text evidence="5">Belongs to the bacterial ribosomal protein bL25 family. CTC subfamily.</text>
</comment>
<dbReference type="GO" id="GO:0008097">
    <property type="term" value="F:5S rRNA binding"/>
    <property type="evidence" value="ECO:0007669"/>
    <property type="project" value="InterPro"/>
</dbReference>
<name>A0A4R3J7M1_9PROT</name>
<keyword evidence="3 5" id="KW-0689">Ribosomal protein</keyword>
<dbReference type="Proteomes" id="UP000295304">
    <property type="component" value="Unassembled WGS sequence"/>
</dbReference>
<evidence type="ECO:0000256" key="5">
    <source>
        <dbReference type="HAMAP-Rule" id="MF_01334"/>
    </source>
</evidence>
<comment type="function">
    <text evidence="5">This is one of the proteins that binds to the 5S RNA in the ribosome where it forms part of the central protuberance.</text>
</comment>
<evidence type="ECO:0000256" key="4">
    <source>
        <dbReference type="ARBA" id="ARBA00023274"/>
    </source>
</evidence>
<gene>
    <name evidence="5" type="primary">rplY</name>
    <name evidence="5" type="synonym">ctc</name>
    <name evidence="9" type="ORF">EDD55_10963</name>
</gene>
<dbReference type="InterPro" id="IPR037121">
    <property type="entry name" value="Ribosomal_bL25_C"/>
</dbReference>
<keyword evidence="10" id="KW-1185">Reference proteome</keyword>
<dbReference type="NCBIfam" id="NF004128">
    <property type="entry name" value="PRK05618.1-2"/>
    <property type="match status" value="1"/>
</dbReference>
<dbReference type="InterPro" id="IPR020057">
    <property type="entry name" value="Ribosomal_bL25_b-dom"/>
</dbReference>
<accession>A0A4R3J7M1</accession>
<feature type="region of interest" description="Disordered" evidence="6">
    <location>
        <begin position="187"/>
        <end position="210"/>
    </location>
</feature>
<comment type="caution">
    <text evidence="9">The sequence shown here is derived from an EMBL/GenBank/DDBJ whole genome shotgun (WGS) entry which is preliminary data.</text>
</comment>
<dbReference type="EMBL" id="SLZW01000009">
    <property type="protein sequence ID" value="TCS60903.1"/>
    <property type="molecule type" value="Genomic_DNA"/>
</dbReference>
<dbReference type="NCBIfam" id="TIGR00731">
    <property type="entry name" value="bL25_bact_ctc"/>
    <property type="match status" value="1"/>
</dbReference>
<reference evidence="9 10" key="1">
    <citation type="submission" date="2019-03" db="EMBL/GenBank/DDBJ databases">
        <title>Genomic Encyclopedia of Type Strains, Phase IV (KMG-IV): sequencing the most valuable type-strain genomes for metagenomic binning, comparative biology and taxonomic classification.</title>
        <authorList>
            <person name="Goeker M."/>
        </authorList>
    </citation>
    <scope>NUCLEOTIDE SEQUENCE [LARGE SCALE GENOMIC DNA]</scope>
    <source>
        <strain evidence="9 10">DSM 101688</strain>
    </source>
</reference>
<dbReference type="Gene3D" id="2.170.120.20">
    <property type="entry name" value="Ribosomal protein L25, beta domain"/>
    <property type="match status" value="1"/>
</dbReference>
<evidence type="ECO:0000259" key="8">
    <source>
        <dbReference type="Pfam" id="PF14693"/>
    </source>
</evidence>
<dbReference type="InterPro" id="IPR020056">
    <property type="entry name" value="Rbsml_bL25/Gln-tRNA_synth_N"/>
</dbReference>
<dbReference type="InterPro" id="IPR011035">
    <property type="entry name" value="Ribosomal_bL25/Gln-tRNA_synth"/>
</dbReference>
<dbReference type="GO" id="GO:0022625">
    <property type="term" value="C:cytosolic large ribosomal subunit"/>
    <property type="evidence" value="ECO:0007669"/>
    <property type="project" value="TreeGrafter"/>
</dbReference>
<evidence type="ECO:0000313" key="9">
    <source>
        <dbReference type="EMBL" id="TCS60903.1"/>
    </source>
</evidence>
<evidence type="ECO:0000259" key="7">
    <source>
        <dbReference type="Pfam" id="PF01386"/>
    </source>
</evidence>
<dbReference type="HAMAP" id="MF_01334">
    <property type="entry name" value="Ribosomal_bL25_CTC"/>
    <property type="match status" value="1"/>
</dbReference>
<feature type="domain" description="Large ribosomal subunit protein bL25 beta" evidence="8">
    <location>
        <begin position="102"/>
        <end position="187"/>
    </location>
</feature>
<dbReference type="GO" id="GO:0006412">
    <property type="term" value="P:translation"/>
    <property type="evidence" value="ECO:0007669"/>
    <property type="project" value="UniProtKB-UniRule"/>
</dbReference>
<comment type="subunit">
    <text evidence="5">Part of the 50S ribosomal subunit; part of the 5S rRNA/L5/L18/L25 subcomplex. Contacts the 5S rRNA. Binds to the 5S rRNA independently of L5 and L18.</text>
</comment>
<dbReference type="Pfam" id="PF14693">
    <property type="entry name" value="Ribosomal_TL5_C"/>
    <property type="match status" value="1"/>
</dbReference>
<keyword evidence="4 5" id="KW-0687">Ribonucleoprotein</keyword>
<dbReference type="InterPro" id="IPR020930">
    <property type="entry name" value="Ribosomal_uL5_bac-type"/>
</dbReference>